<dbReference type="Pfam" id="PF00271">
    <property type="entry name" value="Helicase_C"/>
    <property type="match status" value="1"/>
</dbReference>
<dbReference type="SMART" id="SM00490">
    <property type="entry name" value="HELICc"/>
    <property type="match status" value="1"/>
</dbReference>
<dbReference type="PROSITE" id="PS51194">
    <property type="entry name" value="HELICASE_CTER"/>
    <property type="match status" value="1"/>
</dbReference>
<evidence type="ECO:0000259" key="13">
    <source>
        <dbReference type="PROSITE" id="PS51192"/>
    </source>
</evidence>
<dbReference type="SMART" id="SM00487">
    <property type="entry name" value="DEXDc"/>
    <property type="match status" value="1"/>
</dbReference>
<dbReference type="InterPro" id="IPR014014">
    <property type="entry name" value="RNA_helicase_DEAD_Q_motif"/>
</dbReference>
<dbReference type="GO" id="GO:0005829">
    <property type="term" value="C:cytosol"/>
    <property type="evidence" value="ECO:0007669"/>
    <property type="project" value="TreeGrafter"/>
</dbReference>
<dbReference type="CDD" id="cd00268">
    <property type="entry name" value="DEADc"/>
    <property type="match status" value="1"/>
</dbReference>
<keyword evidence="17" id="KW-1185">Reference proteome</keyword>
<dbReference type="GO" id="GO:0042255">
    <property type="term" value="P:ribosome assembly"/>
    <property type="evidence" value="ECO:0007669"/>
    <property type="project" value="UniProtKB-ARBA"/>
</dbReference>
<dbReference type="FunFam" id="3.40.50.300:FF:000468">
    <property type="entry name" value="ATP-dependent RNA helicase RhlE"/>
    <property type="match status" value="1"/>
</dbReference>
<dbReference type="PROSITE" id="PS00039">
    <property type="entry name" value="DEAD_ATP_HELICASE"/>
    <property type="match status" value="1"/>
</dbReference>
<feature type="domain" description="Helicase C-terminal" evidence="14">
    <location>
        <begin position="234"/>
        <end position="378"/>
    </location>
</feature>
<dbReference type="GO" id="GO:0005524">
    <property type="term" value="F:ATP binding"/>
    <property type="evidence" value="ECO:0007669"/>
    <property type="project" value="UniProtKB-KW"/>
</dbReference>
<dbReference type="GO" id="GO:0009266">
    <property type="term" value="P:response to temperature stimulus"/>
    <property type="evidence" value="ECO:0007669"/>
    <property type="project" value="UniProtKB-ARBA"/>
</dbReference>
<dbReference type="GO" id="GO:0003724">
    <property type="term" value="F:RNA helicase activity"/>
    <property type="evidence" value="ECO:0007669"/>
    <property type="project" value="UniProtKB-EC"/>
</dbReference>
<dbReference type="EC" id="3.6.4.13" evidence="1"/>
<reference evidence="16 17" key="1">
    <citation type="submission" date="2016-10" db="EMBL/GenBank/DDBJ databases">
        <authorList>
            <person name="de Groot N.N."/>
        </authorList>
    </citation>
    <scope>NUCLEOTIDE SEQUENCE [LARGE SCALE GENOMIC DNA]</scope>
    <source>
        <strain evidence="16 17">CGMCC 1.7659</strain>
    </source>
</reference>
<evidence type="ECO:0000256" key="4">
    <source>
        <dbReference type="ARBA" id="ARBA00022801"/>
    </source>
</evidence>
<dbReference type="InterPro" id="IPR011545">
    <property type="entry name" value="DEAD/DEAH_box_helicase_dom"/>
</dbReference>
<feature type="compositionally biased region" description="Basic residues" evidence="12">
    <location>
        <begin position="421"/>
        <end position="430"/>
    </location>
</feature>
<sequence>MSFDTLGLSPALLRALEEQGYTQPTPVQSEAIPVVLAGHDLMAGAQTGTGKTAAFALPVLERLYPDGKRMPLARRPRALILTPTRELAAQVQESVRTYSKHIGVKSATVFGGVGMGPQIDALRRGVDIVVATPGRLLDHMQRRTVDLAGIEILILDEADRMLDMGFLPAMKRVLGALPTARQTLLFSATFSTEIKGLAAQFMRSPQEIQIAKPNSVASTVTHRVHPVNMEAKRDLLLHLLSLDGSQTLVFCRTKHGSDKLTRQLEKSGLRAAAIHGNKSQNQRTRALADFKSGRINVLVATDIAARGLDIDQLPMVINFDLPMVAEDYVHRIGRTGRAGSEGLAISLVSRAEEGLLRDIRKLLKQDIAIVDVPGFEPSQPLRLDGPGASGRPQPSRSQHARRPHAQQPRGKGDNEHAAANKQRRQWRGKPKATLQS</sequence>
<dbReference type="CDD" id="cd18787">
    <property type="entry name" value="SF2_C_DEAD"/>
    <property type="match status" value="1"/>
</dbReference>
<evidence type="ECO:0000256" key="1">
    <source>
        <dbReference type="ARBA" id="ARBA00012552"/>
    </source>
</evidence>
<evidence type="ECO:0000256" key="10">
    <source>
        <dbReference type="PROSITE-ProRule" id="PRU00552"/>
    </source>
</evidence>
<comment type="similarity">
    <text evidence="7 11">Belongs to the DEAD box helicase family.</text>
</comment>
<evidence type="ECO:0000313" key="17">
    <source>
        <dbReference type="Proteomes" id="UP000198575"/>
    </source>
</evidence>
<organism evidence="16 17">
    <name type="scientific">Dokdonella immobilis</name>
    <dbReference type="NCBI Taxonomy" id="578942"/>
    <lineage>
        <taxon>Bacteria</taxon>
        <taxon>Pseudomonadati</taxon>
        <taxon>Pseudomonadota</taxon>
        <taxon>Gammaproteobacteria</taxon>
        <taxon>Lysobacterales</taxon>
        <taxon>Rhodanobacteraceae</taxon>
        <taxon>Dokdonella</taxon>
    </lineage>
</organism>
<keyword evidence="5 11" id="KW-0347">Helicase</keyword>
<evidence type="ECO:0000256" key="11">
    <source>
        <dbReference type="RuleBase" id="RU000492"/>
    </source>
</evidence>
<evidence type="ECO:0000256" key="8">
    <source>
        <dbReference type="ARBA" id="ARBA00047984"/>
    </source>
</evidence>
<dbReference type="InterPro" id="IPR001650">
    <property type="entry name" value="Helicase_C-like"/>
</dbReference>
<dbReference type="PANTHER" id="PTHR47959:SF13">
    <property type="entry name" value="ATP-DEPENDENT RNA HELICASE RHLE"/>
    <property type="match status" value="1"/>
</dbReference>
<dbReference type="Proteomes" id="UP000198575">
    <property type="component" value="Unassembled WGS sequence"/>
</dbReference>
<feature type="short sequence motif" description="Q motif" evidence="10">
    <location>
        <begin position="1"/>
        <end position="29"/>
    </location>
</feature>
<evidence type="ECO:0000259" key="14">
    <source>
        <dbReference type="PROSITE" id="PS51194"/>
    </source>
</evidence>
<gene>
    <name evidence="16" type="ORF">SAMN05216289_10144</name>
</gene>
<protein>
    <recommendedName>
        <fullName evidence="9">DEAD-box ATP-dependent RNA helicase RhpA</fullName>
        <ecNumber evidence="1">3.6.4.13</ecNumber>
    </recommendedName>
</protein>
<dbReference type="SUPFAM" id="SSF52540">
    <property type="entry name" value="P-loop containing nucleoside triphosphate hydrolases"/>
    <property type="match status" value="1"/>
</dbReference>
<keyword evidence="2" id="KW-0963">Cytoplasm</keyword>
<comment type="catalytic activity">
    <reaction evidence="8">
        <text>ATP + H2O = ADP + phosphate + H(+)</text>
        <dbReference type="Rhea" id="RHEA:13065"/>
        <dbReference type="ChEBI" id="CHEBI:15377"/>
        <dbReference type="ChEBI" id="CHEBI:15378"/>
        <dbReference type="ChEBI" id="CHEBI:30616"/>
        <dbReference type="ChEBI" id="CHEBI:43474"/>
        <dbReference type="ChEBI" id="CHEBI:456216"/>
        <dbReference type="EC" id="3.6.4.13"/>
    </reaction>
</comment>
<feature type="region of interest" description="Disordered" evidence="12">
    <location>
        <begin position="375"/>
        <end position="436"/>
    </location>
</feature>
<evidence type="ECO:0000259" key="15">
    <source>
        <dbReference type="PROSITE" id="PS51195"/>
    </source>
</evidence>
<dbReference type="Pfam" id="PF00270">
    <property type="entry name" value="DEAD"/>
    <property type="match status" value="1"/>
</dbReference>
<dbReference type="EMBL" id="FOVF01000001">
    <property type="protein sequence ID" value="SFM95288.1"/>
    <property type="molecule type" value="Genomic_DNA"/>
</dbReference>
<dbReference type="PANTHER" id="PTHR47959">
    <property type="entry name" value="ATP-DEPENDENT RNA HELICASE RHLE-RELATED"/>
    <property type="match status" value="1"/>
</dbReference>
<dbReference type="OrthoDB" id="9805696at2"/>
<evidence type="ECO:0000256" key="2">
    <source>
        <dbReference type="ARBA" id="ARBA00022490"/>
    </source>
</evidence>
<dbReference type="AlphaFoldDB" id="A0A1I4V273"/>
<dbReference type="InterPro" id="IPR044742">
    <property type="entry name" value="DEAD/DEAH_RhlB"/>
</dbReference>
<evidence type="ECO:0000256" key="5">
    <source>
        <dbReference type="ARBA" id="ARBA00022806"/>
    </source>
</evidence>
<dbReference type="InterPro" id="IPR014001">
    <property type="entry name" value="Helicase_ATP-bd"/>
</dbReference>
<dbReference type="PROSITE" id="PS51195">
    <property type="entry name" value="Q_MOTIF"/>
    <property type="match status" value="1"/>
</dbReference>
<keyword evidence="6 11" id="KW-0067">ATP-binding</keyword>
<accession>A0A1I4V273</accession>
<dbReference type="GO" id="GO:0016787">
    <property type="term" value="F:hydrolase activity"/>
    <property type="evidence" value="ECO:0007669"/>
    <property type="project" value="UniProtKB-KW"/>
</dbReference>
<dbReference type="FunFam" id="3.40.50.300:FF:000108">
    <property type="entry name" value="ATP-dependent RNA helicase RhlE"/>
    <property type="match status" value="1"/>
</dbReference>
<proteinExistence type="inferred from homology"/>
<dbReference type="InterPro" id="IPR000629">
    <property type="entry name" value="RNA-helicase_DEAD-box_CS"/>
</dbReference>
<evidence type="ECO:0000256" key="9">
    <source>
        <dbReference type="ARBA" id="ARBA00074363"/>
    </source>
</evidence>
<evidence type="ECO:0000256" key="3">
    <source>
        <dbReference type="ARBA" id="ARBA00022741"/>
    </source>
</evidence>
<evidence type="ECO:0000256" key="6">
    <source>
        <dbReference type="ARBA" id="ARBA00022840"/>
    </source>
</evidence>
<dbReference type="GO" id="GO:0003676">
    <property type="term" value="F:nucleic acid binding"/>
    <property type="evidence" value="ECO:0007669"/>
    <property type="project" value="InterPro"/>
</dbReference>
<evidence type="ECO:0000256" key="7">
    <source>
        <dbReference type="ARBA" id="ARBA00038437"/>
    </source>
</evidence>
<name>A0A1I4V273_9GAMM</name>
<dbReference type="RefSeq" id="WP_092403881.1">
    <property type="nucleotide sequence ID" value="NZ_FOVF01000001.1"/>
</dbReference>
<evidence type="ECO:0000313" key="16">
    <source>
        <dbReference type="EMBL" id="SFM95288.1"/>
    </source>
</evidence>
<evidence type="ECO:0000256" key="12">
    <source>
        <dbReference type="SAM" id="MobiDB-lite"/>
    </source>
</evidence>
<dbReference type="STRING" id="578942.SAMN05216289_10144"/>
<dbReference type="PROSITE" id="PS51192">
    <property type="entry name" value="HELICASE_ATP_BIND_1"/>
    <property type="match status" value="1"/>
</dbReference>
<dbReference type="InterPro" id="IPR027417">
    <property type="entry name" value="P-loop_NTPase"/>
</dbReference>
<dbReference type="Gene3D" id="3.40.50.300">
    <property type="entry name" value="P-loop containing nucleotide triphosphate hydrolases"/>
    <property type="match status" value="2"/>
</dbReference>
<keyword evidence="4 11" id="KW-0378">Hydrolase</keyword>
<dbReference type="InterPro" id="IPR050079">
    <property type="entry name" value="DEAD_box_RNA_helicase"/>
</dbReference>
<feature type="domain" description="Helicase ATP-binding" evidence="13">
    <location>
        <begin position="32"/>
        <end position="208"/>
    </location>
</feature>
<keyword evidence="3 11" id="KW-0547">Nucleotide-binding</keyword>
<feature type="domain" description="DEAD-box RNA helicase Q" evidence="15">
    <location>
        <begin position="1"/>
        <end position="29"/>
    </location>
</feature>